<evidence type="ECO:0000256" key="5">
    <source>
        <dbReference type="SAM" id="MobiDB-lite"/>
    </source>
</evidence>
<keyword evidence="4" id="KW-0349">Heme</keyword>
<dbReference type="GO" id="GO:0005737">
    <property type="term" value="C:cytoplasm"/>
    <property type="evidence" value="ECO:0007669"/>
    <property type="project" value="TreeGrafter"/>
</dbReference>
<dbReference type="PANTHER" id="PTHR28657:SF10">
    <property type="entry name" value="INDOLEAMINE 2,3-DIOXYGENASE"/>
    <property type="match status" value="1"/>
</dbReference>
<evidence type="ECO:0000313" key="6">
    <source>
        <dbReference type="EMBL" id="KAK2605768.1"/>
    </source>
</evidence>
<comment type="similarity">
    <text evidence="1">Belongs to the indoleamine 2,3-dioxygenase family.</text>
</comment>
<evidence type="ECO:0000313" key="7">
    <source>
        <dbReference type="Proteomes" id="UP001265746"/>
    </source>
</evidence>
<dbReference type="GO" id="GO:0034354">
    <property type="term" value="P:'de novo' NAD+ biosynthetic process from L-tryptophan"/>
    <property type="evidence" value="ECO:0007669"/>
    <property type="project" value="TreeGrafter"/>
</dbReference>
<dbReference type="GO" id="GO:0046872">
    <property type="term" value="F:metal ion binding"/>
    <property type="evidence" value="ECO:0007669"/>
    <property type="project" value="UniProtKB-KW"/>
</dbReference>
<dbReference type="Gene3D" id="1.20.58.480">
    <property type="match status" value="1"/>
</dbReference>
<evidence type="ECO:0000256" key="2">
    <source>
        <dbReference type="ARBA" id="ARBA00022723"/>
    </source>
</evidence>
<keyword evidence="2 4" id="KW-0479">Metal-binding</keyword>
<keyword evidence="3 4" id="KW-0408">Iron</keyword>
<sequence>MSPHAVTEQFQDEELLASFNVTNNGFLPSEEPLKFLPNSYYEPWELLIHNLQSHLANGTLRQKVDQLPVLSTEGLRAEPEWRRAYVILTLLTHSYVWGGDKAAEVRSQPFVQPRKPDVSRHGPVLINISWQILPPTLSIPLLAISQHLEVPPVATYAALNLWNFSSSTDCFTDLDSLKSPHTFTGTEDESWFLCVSVAMEAQGAYIMPMMLKALRAIHTRDYDTIAASLDELSVCIRKVGVLLDRMRERCDPMVFYHKIRPFLAGSMNMAAAGLPKGLFYDEGNGQGSWQQWRGGSNGQSSLIQFWDVVLGVTHTSDGSNNPHSKGGKPEEKSFHQEVREYMPGGHRRFLEHIGRSGSIRSLAMMPTSGEKHARMQEAYAAATKTLTEFRNKHLGIVTTYIVVPSRKPWTADAGKKAVNLATLSTRQQNEKKDAGKNGADKELTGTGGTALLPFLKQARDDTLEAGQLVRETAIAKR</sequence>
<evidence type="ECO:0000256" key="4">
    <source>
        <dbReference type="PIRSR" id="PIRSR600898-1"/>
    </source>
</evidence>
<dbReference type="InterPro" id="IPR037217">
    <property type="entry name" value="Trp/Indoleamine_2_3_dOase-like"/>
</dbReference>
<dbReference type="GO" id="GO:0019441">
    <property type="term" value="P:L-tryptophan catabolic process to kynurenine"/>
    <property type="evidence" value="ECO:0007669"/>
    <property type="project" value="InterPro"/>
</dbReference>
<organism evidence="6 7">
    <name type="scientific">Phomopsis amygdali</name>
    <name type="common">Fusicoccum amygdali</name>
    <dbReference type="NCBI Taxonomy" id="1214568"/>
    <lineage>
        <taxon>Eukaryota</taxon>
        <taxon>Fungi</taxon>
        <taxon>Dikarya</taxon>
        <taxon>Ascomycota</taxon>
        <taxon>Pezizomycotina</taxon>
        <taxon>Sordariomycetes</taxon>
        <taxon>Sordariomycetidae</taxon>
        <taxon>Diaporthales</taxon>
        <taxon>Diaporthaceae</taxon>
        <taxon>Diaporthe</taxon>
    </lineage>
</organism>
<dbReference type="AlphaFoldDB" id="A0AAD9W2I9"/>
<dbReference type="GO" id="GO:0033754">
    <property type="term" value="F:indoleamine 2,3-dioxygenase activity"/>
    <property type="evidence" value="ECO:0007669"/>
    <property type="project" value="TreeGrafter"/>
</dbReference>
<dbReference type="InterPro" id="IPR000898">
    <property type="entry name" value="Indolamine_dOase"/>
</dbReference>
<comment type="caution">
    <text evidence="6">The sequence shown here is derived from an EMBL/GenBank/DDBJ whole genome shotgun (WGS) entry which is preliminary data.</text>
</comment>
<feature type="binding site" description="proximal binding residue" evidence="4">
    <location>
        <position position="393"/>
    </location>
    <ligand>
        <name>heme b</name>
        <dbReference type="ChEBI" id="CHEBI:60344"/>
    </ligand>
    <ligandPart>
        <name>Fe</name>
        <dbReference type="ChEBI" id="CHEBI:18248"/>
    </ligandPart>
</feature>
<feature type="region of interest" description="Disordered" evidence="5">
    <location>
        <begin position="425"/>
        <end position="447"/>
    </location>
</feature>
<dbReference type="SUPFAM" id="SSF140959">
    <property type="entry name" value="Indolic compounds 2,3-dioxygenase-like"/>
    <property type="match status" value="1"/>
</dbReference>
<dbReference type="PANTHER" id="PTHR28657">
    <property type="entry name" value="INDOLEAMINE 2,3-DIOXYGENASE"/>
    <property type="match status" value="1"/>
</dbReference>
<gene>
    <name evidence="6" type="ORF">N8I77_008582</name>
</gene>
<evidence type="ECO:0008006" key="8">
    <source>
        <dbReference type="Google" id="ProtNLM"/>
    </source>
</evidence>
<dbReference type="Pfam" id="PF01231">
    <property type="entry name" value="IDO"/>
    <property type="match status" value="1"/>
</dbReference>
<dbReference type="GO" id="GO:0020037">
    <property type="term" value="F:heme binding"/>
    <property type="evidence" value="ECO:0007669"/>
    <property type="project" value="InterPro"/>
</dbReference>
<name>A0AAD9W2I9_PHOAM</name>
<reference evidence="6" key="1">
    <citation type="submission" date="2023-06" db="EMBL/GenBank/DDBJ databases">
        <authorList>
            <person name="Noh H."/>
        </authorList>
    </citation>
    <scope>NUCLEOTIDE SEQUENCE</scope>
    <source>
        <strain evidence="6">DUCC20226</strain>
    </source>
</reference>
<accession>A0AAD9W2I9</accession>
<keyword evidence="7" id="KW-1185">Reference proteome</keyword>
<feature type="compositionally biased region" description="Basic and acidic residues" evidence="5">
    <location>
        <begin position="428"/>
        <end position="443"/>
    </location>
</feature>
<proteinExistence type="inferred from homology"/>
<evidence type="ECO:0000256" key="3">
    <source>
        <dbReference type="ARBA" id="ARBA00023004"/>
    </source>
</evidence>
<evidence type="ECO:0000256" key="1">
    <source>
        <dbReference type="ARBA" id="ARBA00007119"/>
    </source>
</evidence>
<dbReference type="Proteomes" id="UP001265746">
    <property type="component" value="Unassembled WGS sequence"/>
</dbReference>
<protein>
    <recommendedName>
        <fullName evidence="8">Indoleamine 2,3-dioxygenase</fullName>
    </recommendedName>
</protein>
<dbReference type="PROSITE" id="PS00876">
    <property type="entry name" value="IDO_1"/>
    <property type="match status" value="1"/>
</dbReference>
<dbReference type="EMBL" id="JAUJFL010000004">
    <property type="protein sequence ID" value="KAK2605768.1"/>
    <property type="molecule type" value="Genomic_DNA"/>
</dbReference>